<dbReference type="PANTHER" id="PTHR48475">
    <property type="entry name" value="RIBONUCLEASE H"/>
    <property type="match status" value="1"/>
</dbReference>
<dbReference type="PANTHER" id="PTHR48475:SF2">
    <property type="entry name" value="RIBONUCLEASE H"/>
    <property type="match status" value="1"/>
</dbReference>
<dbReference type="InterPro" id="IPR012337">
    <property type="entry name" value="RNaseH-like_sf"/>
</dbReference>
<dbReference type="GO" id="GO:0015074">
    <property type="term" value="P:DNA integration"/>
    <property type="evidence" value="ECO:0007669"/>
    <property type="project" value="InterPro"/>
</dbReference>
<dbReference type="AlphaFoldDB" id="A0AA88UY36"/>
<reference evidence="2" key="1">
    <citation type="submission" date="2022-12" db="EMBL/GenBank/DDBJ databases">
        <title>Draft genome assemblies for two species of Escallonia (Escalloniales).</title>
        <authorList>
            <person name="Chanderbali A."/>
            <person name="Dervinis C."/>
            <person name="Anghel I."/>
            <person name="Soltis D."/>
            <person name="Soltis P."/>
            <person name="Zapata F."/>
        </authorList>
    </citation>
    <scope>NUCLEOTIDE SEQUENCE</scope>
    <source>
        <strain evidence="2">UCBG64.0493</strain>
        <tissue evidence="2">Leaf</tissue>
    </source>
</reference>
<gene>
    <name evidence="2" type="ORF">RJ639_026010</name>
</gene>
<dbReference type="Proteomes" id="UP001188597">
    <property type="component" value="Unassembled WGS sequence"/>
</dbReference>
<accession>A0AA88UY36</accession>
<name>A0AA88UY36_9ASTE</name>
<dbReference type="InterPro" id="IPR041588">
    <property type="entry name" value="Integrase_H2C2"/>
</dbReference>
<sequence length="348" mass="39215">SRTEISKYGKLAFALLIATRKLRPYFQSHTIIVLTDKPLSRILHRPDLSGCLVPWSIELGEFDIRYQPRPSVKGQALEDFIVECTFPIEDEEPLLPAQPELSTWTLFVDGSSNTNGSGAGRYVIQAFLYTSLPPLPHPSEADYALREVHEGICGQHLGGRALVHKVLRHGYYWPTMHRDALDYTKKCDACQRFSSIPRQSPSPLTSLSSSIPFAMWGMDIMGPFPPATAQRRFVIVAIDYFTKWAEAEALATITKKKCEDFFWRAIVCRFGIPRVLVTDNGKQFDNPTFWTFCTNLAIEQRFTSVAHPQTNGQTKVTNRTLLQGIKKKLDGAKGYGSRNCPKSFGHTI</sequence>
<evidence type="ECO:0000259" key="1">
    <source>
        <dbReference type="PROSITE" id="PS50994"/>
    </source>
</evidence>
<comment type="caution">
    <text evidence="2">The sequence shown here is derived from an EMBL/GenBank/DDBJ whole genome shotgun (WGS) entry which is preliminary data.</text>
</comment>
<dbReference type="GO" id="GO:0003676">
    <property type="term" value="F:nucleic acid binding"/>
    <property type="evidence" value="ECO:0007669"/>
    <property type="project" value="InterPro"/>
</dbReference>
<keyword evidence="3" id="KW-1185">Reference proteome</keyword>
<evidence type="ECO:0000313" key="3">
    <source>
        <dbReference type="Proteomes" id="UP001188597"/>
    </source>
</evidence>
<feature type="domain" description="Integrase catalytic" evidence="1">
    <location>
        <begin position="208"/>
        <end position="348"/>
    </location>
</feature>
<protein>
    <recommendedName>
        <fullName evidence="1">Integrase catalytic domain-containing protein</fullName>
    </recommendedName>
</protein>
<organism evidence="2 3">
    <name type="scientific">Escallonia herrerae</name>
    <dbReference type="NCBI Taxonomy" id="1293975"/>
    <lineage>
        <taxon>Eukaryota</taxon>
        <taxon>Viridiplantae</taxon>
        <taxon>Streptophyta</taxon>
        <taxon>Embryophyta</taxon>
        <taxon>Tracheophyta</taxon>
        <taxon>Spermatophyta</taxon>
        <taxon>Magnoliopsida</taxon>
        <taxon>eudicotyledons</taxon>
        <taxon>Gunneridae</taxon>
        <taxon>Pentapetalae</taxon>
        <taxon>asterids</taxon>
        <taxon>campanulids</taxon>
        <taxon>Escalloniales</taxon>
        <taxon>Escalloniaceae</taxon>
        <taxon>Escallonia</taxon>
    </lineage>
</organism>
<dbReference type="InterPro" id="IPR036397">
    <property type="entry name" value="RNaseH_sf"/>
</dbReference>
<dbReference type="PROSITE" id="PS50994">
    <property type="entry name" value="INTEGRASE"/>
    <property type="match status" value="1"/>
</dbReference>
<proteinExistence type="predicted"/>
<dbReference type="EMBL" id="JAVXUP010004034">
    <property type="protein sequence ID" value="KAK2997699.1"/>
    <property type="molecule type" value="Genomic_DNA"/>
</dbReference>
<dbReference type="Gene3D" id="3.30.420.10">
    <property type="entry name" value="Ribonuclease H-like superfamily/Ribonuclease H"/>
    <property type="match status" value="1"/>
</dbReference>
<evidence type="ECO:0000313" key="2">
    <source>
        <dbReference type="EMBL" id="KAK2997699.1"/>
    </source>
</evidence>
<feature type="non-terminal residue" evidence="2">
    <location>
        <position position="1"/>
    </location>
</feature>
<dbReference type="Gene3D" id="1.10.340.70">
    <property type="match status" value="1"/>
</dbReference>
<dbReference type="SUPFAM" id="SSF53098">
    <property type="entry name" value="Ribonuclease H-like"/>
    <property type="match status" value="1"/>
</dbReference>
<dbReference type="Pfam" id="PF00665">
    <property type="entry name" value="rve"/>
    <property type="match status" value="1"/>
</dbReference>
<dbReference type="InterPro" id="IPR001584">
    <property type="entry name" value="Integrase_cat-core"/>
</dbReference>
<dbReference type="Pfam" id="PF17921">
    <property type="entry name" value="Integrase_H2C2"/>
    <property type="match status" value="1"/>
</dbReference>